<keyword evidence="3 12" id="KW-0813">Transport</keyword>
<evidence type="ECO:0000256" key="2">
    <source>
        <dbReference type="ARBA" id="ARBA00007193"/>
    </source>
</evidence>
<keyword evidence="7" id="KW-0915">Sodium</keyword>
<comment type="caution">
    <text evidence="14">The sequence shown here is derived from an EMBL/GenBank/DDBJ whole genome shotgun (WGS) entry which is preliminary data.</text>
</comment>
<dbReference type="Gene3D" id="1.10.287.770">
    <property type="entry name" value="YojJ-like"/>
    <property type="match status" value="1"/>
</dbReference>
<organism evidence="14 15">
    <name type="scientific">Oedothorax gibbosus</name>
    <dbReference type="NCBI Taxonomy" id="931172"/>
    <lineage>
        <taxon>Eukaryota</taxon>
        <taxon>Metazoa</taxon>
        <taxon>Ecdysozoa</taxon>
        <taxon>Arthropoda</taxon>
        <taxon>Chelicerata</taxon>
        <taxon>Arachnida</taxon>
        <taxon>Araneae</taxon>
        <taxon>Araneomorphae</taxon>
        <taxon>Entelegynae</taxon>
        <taxon>Araneoidea</taxon>
        <taxon>Linyphiidae</taxon>
        <taxon>Erigoninae</taxon>
        <taxon>Oedothorax</taxon>
    </lineage>
</organism>
<gene>
    <name evidence="14" type="ORF">JTE90_000403</name>
</gene>
<dbReference type="Pfam" id="PF00858">
    <property type="entry name" value="ASC"/>
    <property type="match status" value="1"/>
</dbReference>
<dbReference type="Proteomes" id="UP000827092">
    <property type="component" value="Unassembled WGS sequence"/>
</dbReference>
<dbReference type="PANTHER" id="PTHR11690:SF248">
    <property type="entry name" value="PICKPOCKET 17, ISOFORM A"/>
    <property type="match status" value="1"/>
</dbReference>
<protein>
    <submittedName>
        <fullName evidence="14">Uncharacterized protein</fullName>
    </submittedName>
</protein>
<evidence type="ECO:0000256" key="10">
    <source>
        <dbReference type="ARBA" id="ARBA00023201"/>
    </source>
</evidence>
<evidence type="ECO:0000256" key="5">
    <source>
        <dbReference type="ARBA" id="ARBA00022692"/>
    </source>
</evidence>
<evidence type="ECO:0000256" key="6">
    <source>
        <dbReference type="ARBA" id="ARBA00022989"/>
    </source>
</evidence>
<reference evidence="14 15" key="1">
    <citation type="journal article" date="2022" name="Nat. Ecol. Evol.">
        <title>A masculinizing supergene underlies an exaggerated male reproductive morph in a spider.</title>
        <authorList>
            <person name="Hendrickx F."/>
            <person name="De Corte Z."/>
            <person name="Sonet G."/>
            <person name="Van Belleghem S.M."/>
            <person name="Kostlbacher S."/>
            <person name="Vangestel C."/>
        </authorList>
    </citation>
    <scope>NUCLEOTIDE SEQUENCE [LARGE SCALE GENOMIC DNA]</scope>
    <source>
        <strain evidence="14">W744_W776</strain>
    </source>
</reference>
<evidence type="ECO:0000256" key="11">
    <source>
        <dbReference type="ARBA" id="ARBA00023303"/>
    </source>
</evidence>
<comment type="similarity">
    <text evidence="2 12">Belongs to the amiloride-sensitive sodium channel (TC 1.A.6) family.</text>
</comment>
<evidence type="ECO:0000256" key="3">
    <source>
        <dbReference type="ARBA" id="ARBA00022448"/>
    </source>
</evidence>
<feature type="transmembrane region" description="Helical" evidence="13">
    <location>
        <begin position="436"/>
        <end position="469"/>
    </location>
</feature>
<keyword evidence="6 13" id="KW-1133">Transmembrane helix</keyword>
<evidence type="ECO:0000256" key="12">
    <source>
        <dbReference type="RuleBase" id="RU000679"/>
    </source>
</evidence>
<evidence type="ECO:0000256" key="4">
    <source>
        <dbReference type="ARBA" id="ARBA00022461"/>
    </source>
</evidence>
<proteinExistence type="inferred from homology"/>
<dbReference type="GO" id="GO:0005886">
    <property type="term" value="C:plasma membrane"/>
    <property type="evidence" value="ECO:0007669"/>
    <property type="project" value="TreeGrafter"/>
</dbReference>
<keyword evidence="10 12" id="KW-0739">Sodium transport</keyword>
<evidence type="ECO:0000256" key="9">
    <source>
        <dbReference type="ARBA" id="ARBA00023136"/>
    </source>
</evidence>
<evidence type="ECO:0000256" key="1">
    <source>
        <dbReference type="ARBA" id="ARBA00004141"/>
    </source>
</evidence>
<evidence type="ECO:0000256" key="13">
    <source>
        <dbReference type="SAM" id="Phobius"/>
    </source>
</evidence>
<dbReference type="PRINTS" id="PR01078">
    <property type="entry name" value="AMINACHANNEL"/>
</dbReference>
<dbReference type="Gene3D" id="2.60.470.10">
    <property type="entry name" value="Acid-sensing ion channels like domains"/>
    <property type="match status" value="1"/>
</dbReference>
<evidence type="ECO:0000313" key="14">
    <source>
        <dbReference type="EMBL" id="KAG8186933.1"/>
    </source>
</evidence>
<keyword evidence="9 13" id="KW-0472">Membrane</keyword>
<keyword evidence="15" id="KW-1185">Reference proteome</keyword>
<sequence>MDSSMVEPESALHRQQNMFVRRYHLPKSDYKSGRNKFRKYCIRLCKESLITGFPALASTRIGPSRRVLKALVLVVCVCGFLYQTLEFLDMYLEYPTMTNMQVDSPDSVSLPAIGLCNNNRLRRTAMCTLEPTKCIWNESNFCNIYPRYCIKDKDPMMAVPDVGYRTNPNRSFAYLNAVGQRREDLVAEARCFIPDPFSFCTNVVSEPVVNWEGTPNTCFTVESLWGQPDAQSKSIPVTSTVVVLLTMRPEEYMTHREQAQARVLVHDPRALANPTRDGIILLPGKSYNIYVSQTVIERQPAPYRTNCTDYLKLWRENGGRGPLTGRSCAEKCKMERMLQSVGCVPQSISYPNNNTICETRATVPSLEIMEGCSRECAEACHESTYHLRAEVNEEHSEECPAEDVNCKQEYMILYFLFNRFEVTTFVHERKFESVSLFSYIGGYVGMWLGVSLVALFDLAETLVNLLVLYPLSQFSRGKTLVV</sequence>
<accession>A0AAV6USX5</accession>
<evidence type="ECO:0000256" key="7">
    <source>
        <dbReference type="ARBA" id="ARBA00023053"/>
    </source>
</evidence>
<keyword evidence="5 12" id="KW-0812">Transmembrane</keyword>
<dbReference type="PANTHER" id="PTHR11690">
    <property type="entry name" value="AMILORIDE-SENSITIVE SODIUM CHANNEL-RELATED"/>
    <property type="match status" value="1"/>
</dbReference>
<name>A0AAV6USX5_9ARAC</name>
<comment type="subcellular location">
    <subcellularLocation>
        <location evidence="1">Membrane</location>
        <topology evidence="1">Multi-pass membrane protein</topology>
    </subcellularLocation>
</comment>
<dbReference type="EMBL" id="JAFNEN010000284">
    <property type="protein sequence ID" value="KAG8186933.1"/>
    <property type="molecule type" value="Genomic_DNA"/>
</dbReference>
<dbReference type="AlphaFoldDB" id="A0AAV6USX5"/>
<dbReference type="GO" id="GO:0015280">
    <property type="term" value="F:ligand-gated sodium channel activity"/>
    <property type="evidence" value="ECO:0007669"/>
    <property type="project" value="TreeGrafter"/>
</dbReference>
<keyword evidence="4 12" id="KW-0894">Sodium channel</keyword>
<evidence type="ECO:0000313" key="15">
    <source>
        <dbReference type="Proteomes" id="UP000827092"/>
    </source>
</evidence>
<evidence type="ECO:0000256" key="8">
    <source>
        <dbReference type="ARBA" id="ARBA00023065"/>
    </source>
</evidence>
<keyword evidence="11 12" id="KW-0407">Ion channel</keyword>
<dbReference type="InterPro" id="IPR001873">
    <property type="entry name" value="ENaC"/>
</dbReference>
<keyword evidence="8 12" id="KW-0406">Ion transport</keyword>